<gene>
    <name evidence="1" type="ORF">SM757_24840</name>
</gene>
<reference evidence="1 2" key="1">
    <citation type="submission" date="2023-11" db="EMBL/GenBank/DDBJ databases">
        <title>Draft genome of Azohydromonas lata strain H1 (DSM1123), a polyhydroxyalkanoate producer.</title>
        <authorList>
            <person name="Traversa D."/>
            <person name="D'Addabbo P."/>
            <person name="Pazzani C."/>
            <person name="Manzari C."/>
            <person name="Chiara M."/>
            <person name="Scrascia M."/>
        </authorList>
    </citation>
    <scope>NUCLEOTIDE SEQUENCE [LARGE SCALE GENOMIC DNA]</scope>
    <source>
        <strain evidence="1 2">H1</strain>
    </source>
</reference>
<organism evidence="1 2">
    <name type="scientific">Azohydromonas lata</name>
    <dbReference type="NCBI Taxonomy" id="45677"/>
    <lineage>
        <taxon>Bacteria</taxon>
        <taxon>Pseudomonadati</taxon>
        <taxon>Pseudomonadota</taxon>
        <taxon>Betaproteobacteria</taxon>
        <taxon>Burkholderiales</taxon>
        <taxon>Sphaerotilaceae</taxon>
        <taxon>Azohydromonas</taxon>
    </lineage>
</organism>
<name>A0ABU5ILM2_9BURK</name>
<proteinExistence type="predicted"/>
<evidence type="ECO:0000313" key="2">
    <source>
        <dbReference type="Proteomes" id="UP001293718"/>
    </source>
</evidence>
<dbReference type="RefSeq" id="WP_157119181.1">
    <property type="nucleotide sequence ID" value="NZ_JAXOJX010000051.1"/>
</dbReference>
<evidence type="ECO:0000313" key="1">
    <source>
        <dbReference type="EMBL" id="MDZ5459812.1"/>
    </source>
</evidence>
<accession>A0ABU5ILM2</accession>
<sequence length="64" mass="7062">MKHLARPHRTLHVLTMFMAGFFSLQPTPLYAPGGSSWMTIAPDAASVVVQVQGFWETVAQYAGR</sequence>
<keyword evidence="2" id="KW-1185">Reference proteome</keyword>
<dbReference type="Proteomes" id="UP001293718">
    <property type="component" value="Unassembled WGS sequence"/>
</dbReference>
<protein>
    <submittedName>
        <fullName evidence="1">Uncharacterized protein</fullName>
    </submittedName>
</protein>
<comment type="caution">
    <text evidence="1">The sequence shown here is derived from an EMBL/GenBank/DDBJ whole genome shotgun (WGS) entry which is preliminary data.</text>
</comment>
<dbReference type="EMBL" id="JAXOJX010000051">
    <property type="protein sequence ID" value="MDZ5459812.1"/>
    <property type="molecule type" value="Genomic_DNA"/>
</dbReference>